<dbReference type="GeneTree" id="ENSGT00390000015010"/>
<keyword evidence="3 5" id="KW-0175">Coiled coil</keyword>
<dbReference type="GO" id="GO:0005930">
    <property type="term" value="C:axoneme"/>
    <property type="evidence" value="ECO:0007669"/>
    <property type="project" value="InterPro"/>
</dbReference>
<feature type="coiled-coil region" evidence="5">
    <location>
        <begin position="662"/>
        <end position="703"/>
    </location>
</feature>
<dbReference type="RefSeq" id="XP_028832995.1">
    <property type="nucleotide sequence ID" value="XM_028977162.1"/>
</dbReference>
<feature type="compositionally biased region" description="Low complexity" evidence="6">
    <location>
        <begin position="864"/>
        <end position="885"/>
    </location>
</feature>
<keyword evidence="8" id="KW-1185">Reference proteome</keyword>
<feature type="compositionally biased region" description="Low complexity" evidence="6">
    <location>
        <begin position="905"/>
        <end position="921"/>
    </location>
</feature>
<dbReference type="AlphaFoldDB" id="A0AAY4B0W0"/>
<dbReference type="GO" id="GO:0060285">
    <property type="term" value="P:cilium-dependent cell motility"/>
    <property type="evidence" value="ECO:0007669"/>
    <property type="project" value="TreeGrafter"/>
</dbReference>
<dbReference type="InterPro" id="IPR033290">
    <property type="entry name" value="CCDC39"/>
</dbReference>
<reference evidence="7" key="2">
    <citation type="submission" date="2025-08" db="UniProtKB">
        <authorList>
            <consortium name="Ensembl"/>
        </authorList>
    </citation>
    <scope>IDENTIFICATION</scope>
</reference>
<evidence type="ECO:0000313" key="7">
    <source>
        <dbReference type="Ensembl" id="ENSDCDP00010013366.1"/>
    </source>
</evidence>
<evidence type="ECO:0000256" key="2">
    <source>
        <dbReference type="ARBA" id="ARBA00016725"/>
    </source>
</evidence>
<dbReference type="GO" id="GO:0005576">
    <property type="term" value="C:extracellular region"/>
    <property type="evidence" value="ECO:0007669"/>
    <property type="project" value="GOC"/>
</dbReference>
<dbReference type="Proteomes" id="UP000694580">
    <property type="component" value="Chromosome 4"/>
</dbReference>
<sequence>MSVAGLSELSWDAGFAIPVANSENKLLEDEITRKQREKSRKDNRVAGYSERVHALTEHLRNVRQEVTHAQVLDKAREKQTDSETHCTALDERERGRLHQGVVQMKKELQALMEKKTSQEDQTFKSAQKLDTLKCQMKWDQQTLDAWLDESARRDEDTMAIIKYAQQEESRIRDLTLAVEKKSLQCSQKKKVLDNHLTETMAAQVALDKTVENMRQARMERQDLISQWESPVLEMRKRDQEIEQCTQLLAQVNQEKREKTDHINEKKDFLESEVQNNKEFETKITKAERLSSRLRQQLQAQERNRGRLQDELESLKGVVGRAALDVDAARSQMSSMKKDAQDKSTKVEEVRVQNAALEGKLEALMQTGVSKEERAQQMELLLMDKERRVKDLDVALQRQREALFRKTQQLQVLRQQEKDMSGQLSASRVVLTNLTSRLRALDLKALKQEEIIYNQDFQIQLLERKRSRLQGETNAGEKKVLETRVSELSSAVDDKRRTLSSNHSLLRKLQDGVRHVMRKMERTGAQKQDLTTKSKELNLYIDASQKELKTMRQRNQDTMVDGRLLKLEVQHLRDLLYARADGVLSLETQRLQLQTKMKEKHVEVRLHCDLLTKQSKITEQECQALRAEVQERMAKVDKMGKRYESLILTGPDLEEERSQAYYVIKAAQEKEELQQNGDELERKMRKAELEMRALENTLHVVNSRNTSYRQSFSQVTESSEEFQQMLWLEKQKEVMEEKVRLKRRHLRDLQDDVQGMTSTLSVLELDEVELRGREETMQSSVLAINKELFTQREKLQRVKTQSSKITKETKQEMFQERDLQLWELKEIHRTINSKLLEAMEQNPVLTNTLQVYFAQANLPLPTPGSTLSSRRTSKASSARSSVSPRTVDLGMGLSVTSPPRVMHPPSSSSSSRSSRSSQAKSP</sequence>
<dbReference type="GO" id="GO:0036159">
    <property type="term" value="P:inner dynein arm assembly"/>
    <property type="evidence" value="ECO:0007669"/>
    <property type="project" value="InterPro"/>
</dbReference>
<dbReference type="GeneID" id="114788511"/>
<protein>
    <recommendedName>
        <fullName evidence="2">Coiled-coil domain-containing protein 39</fullName>
    </recommendedName>
</protein>
<accession>A0AAY4B0W0</accession>
<organism evidence="7 8">
    <name type="scientific">Denticeps clupeoides</name>
    <name type="common">denticle herring</name>
    <dbReference type="NCBI Taxonomy" id="299321"/>
    <lineage>
        <taxon>Eukaryota</taxon>
        <taxon>Metazoa</taxon>
        <taxon>Chordata</taxon>
        <taxon>Craniata</taxon>
        <taxon>Vertebrata</taxon>
        <taxon>Euteleostomi</taxon>
        <taxon>Actinopterygii</taxon>
        <taxon>Neopterygii</taxon>
        <taxon>Teleostei</taxon>
        <taxon>Clupei</taxon>
        <taxon>Clupeiformes</taxon>
        <taxon>Denticipitoidei</taxon>
        <taxon>Denticipitidae</taxon>
        <taxon>Denticeps</taxon>
    </lineage>
</organism>
<comment type="similarity">
    <text evidence="1">Belongs to the CCDC39 family.</text>
</comment>
<dbReference type="PANTHER" id="PTHR18962">
    <property type="entry name" value="COILED-COIL DOMAIN-CONTAINING PROTEIN 39"/>
    <property type="match status" value="1"/>
</dbReference>
<evidence type="ECO:0000256" key="5">
    <source>
        <dbReference type="SAM" id="Coils"/>
    </source>
</evidence>
<reference evidence="7" key="3">
    <citation type="submission" date="2025-09" db="UniProtKB">
        <authorList>
            <consortium name="Ensembl"/>
        </authorList>
    </citation>
    <scope>IDENTIFICATION</scope>
</reference>
<evidence type="ECO:0000256" key="3">
    <source>
        <dbReference type="ARBA" id="ARBA00023054"/>
    </source>
</evidence>
<dbReference type="Pfam" id="PF24161">
    <property type="entry name" value="CCDC39"/>
    <property type="match status" value="1"/>
</dbReference>
<feature type="coiled-coil region" evidence="5">
    <location>
        <begin position="346"/>
        <end position="415"/>
    </location>
</feature>
<dbReference type="GO" id="GO:0060287">
    <property type="term" value="P:epithelial cilium movement involved in determination of left/right asymmetry"/>
    <property type="evidence" value="ECO:0007669"/>
    <property type="project" value="TreeGrafter"/>
</dbReference>
<dbReference type="PANTHER" id="PTHR18962:SF0">
    <property type="entry name" value="COILED-COIL DOMAIN-CONTAINING PROTEIN 39"/>
    <property type="match status" value="1"/>
</dbReference>
<feature type="coiled-coil region" evidence="5">
    <location>
        <begin position="17"/>
        <end position="44"/>
    </location>
</feature>
<reference evidence="7 8" key="1">
    <citation type="submission" date="2020-06" db="EMBL/GenBank/DDBJ databases">
        <authorList>
            <consortium name="Wellcome Sanger Institute Data Sharing"/>
        </authorList>
    </citation>
    <scope>NUCLEOTIDE SEQUENCE [LARGE SCALE GENOMIC DNA]</scope>
</reference>
<comment type="function">
    <text evidence="4">Required for assembly of dynein regulatory complex (DRC) and inner dynein arm (IDA) complexes, which are responsible for ciliary beat regulation, thereby playing a central role in motility in cilia and flagella. Probably acts together with CCDC40 to form a molecular ruler that determines the 96 nanometer (nm) repeat length and arrangements of components in cilia and flagella. Not required for outer dynein arm complexes assembly.</text>
</comment>
<evidence type="ECO:0000256" key="1">
    <source>
        <dbReference type="ARBA" id="ARBA00005805"/>
    </source>
</evidence>
<dbReference type="CTD" id="339829"/>
<gene>
    <name evidence="7" type="primary">ccdc39</name>
</gene>
<feature type="coiled-coil region" evidence="5">
    <location>
        <begin position="206"/>
        <end position="317"/>
    </location>
</feature>
<evidence type="ECO:0000256" key="6">
    <source>
        <dbReference type="SAM" id="MobiDB-lite"/>
    </source>
</evidence>
<feature type="region of interest" description="Disordered" evidence="6">
    <location>
        <begin position="859"/>
        <end position="921"/>
    </location>
</feature>
<dbReference type="Ensembl" id="ENSDCDT00010014085.1">
    <property type="protein sequence ID" value="ENSDCDP00010013366.1"/>
    <property type="gene ID" value="ENSDCDG00010006108.1"/>
</dbReference>
<evidence type="ECO:0000313" key="8">
    <source>
        <dbReference type="Proteomes" id="UP000694580"/>
    </source>
</evidence>
<evidence type="ECO:0000256" key="4">
    <source>
        <dbReference type="ARBA" id="ARBA00045182"/>
    </source>
</evidence>
<proteinExistence type="inferred from homology"/>
<name>A0AAY4B0W0_9TELE</name>